<proteinExistence type="predicted"/>
<evidence type="ECO:0000313" key="2">
    <source>
        <dbReference type="Proteomes" id="UP001234297"/>
    </source>
</evidence>
<evidence type="ECO:0000313" key="1">
    <source>
        <dbReference type="EMBL" id="KAJ8615648.1"/>
    </source>
</evidence>
<protein>
    <submittedName>
        <fullName evidence="1">Uncharacterized protein</fullName>
    </submittedName>
</protein>
<comment type="caution">
    <text evidence="1">The sequence shown here is derived from an EMBL/GenBank/DDBJ whole genome shotgun (WGS) entry which is preliminary data.</text>
</comment>
<gene>
    <name evidence="1" type="ORF">MRB53_035020</name>
</gene>
<accession>A0ACC2K3S0</accession>
<dbReference type="EMBL" id="CM056820">
    <property type="protein sequence ID" value="KAJ8615648.1"/>
    <property type="molecule type" value="Genomic_DNA"/>
</dbReference>
<reference evidence="1 2" key="1">
    <citation type="journal article" date="2022" name="Hortic Res">
        <title>A haplotype resolved chromosomal level avocado genome allows analysis of novel avocado genes.</title>
        <authorList>
            <person name="Nath O."/>
            <person name="Fletcher S.J."/>
            <person name="Hayward A."/>
            <person name="Shaw L.M."/>
            <person name="Masouleh A.K."/>
            <person name="Furtado A."/>
            <person name="Henry R.J."/>
            <person name="Mitter N."/>
        </authorList>
    </citation>
    <scope>NUCLEOTIDE SEQUENCE [LARGE SCALE GENOMIC DNA]</scope>
    <source>
        <strain evidence="2">cv. Hass</strain>
    </source>
</reference>
<dbReference type="Proteomes" id="UP001234297">
    <property type="component" value="Chromosome 12"/>
</dbReference>
<sequence length="300" mass="33850">MQQKLDSLCEQMNFMKDQVETVAFLENEDKNMDSLATGLLSCQSQICKSNDKSVLSGSWNSSIDLKDVAEKDSDQDEIFKMPNINNAEQEERQMSELSDWCSSVTSSVEIQLNTLAIEQDIYNLNKELEDKDITIKELATITRASDIASSKVMHLTRLQRPSFSASNSNNTKLPVMANNVLYDMASSTSPSSSAFDCLVERGQHQPEDLFSDKDENDAHQGDRDENVPHQDDIASRKTQVPSLVKANNTLSRSTYGHPQQHPMTPLKENSMNQRAESTMALRPQHLVSTIREKKNSRRFQ</sequence>
<name>A0ACC2K3S0_PERAE</name>
<keyword evidence="2" id="KW-1185">Reference proteome</keyword>
<organism evidence="1 2">
    <name type="scientific">Persea americana</name>
    <name type="common">Avocado</name>
    <dbReference type="NCBI Taxonomy" id="3435"/>
    <lineage>
        <taxon>Eukaryota</taxon>
        <taxon>Viridiplantae</taxon>
        <taxon>Streptophyta</taxon>
        <taxon>Embryophyta</taxon>
        <taxon>Tracheophyta</taxon>
        <taxon>Spermatophyta</taxon>
        <taxon>Magnoliopsida</taxon>
        <taxon>Magnoliidae</taxon>
        <taxon>Laurales</taxon>
        <taxon>Lauraceae</taxon>
        <taxon>Persea</taxon>
    </lineage>
</organism>